<name>A0A9P0N3V7_SPOLI</name>
<feature type="transmembrane region" description="Helical" evidence="1">
    <location>
        <begin position="54"/>
        <end position="72"/>
    </location>
</feature>
<organism evidence="2 3">
    <name type="scientific">Spodoptera littoralis</name>
    <name type="common">Egyptian cotton leafworm</name>
    <dbReference type="NCBI Taxonomy" id="7109"/>
    <lineage>
        <taxon>Eukaryota</taxon>
        <taxon>Metazoa</taxon>
        <taxon>Ecdysozoa</taxon>
        <taxon>Arthropoda</taxon>
        <taxon>Hexapoda</taxon>
        <taxon>Insecta</taxon>
        <taxon>Pterygota</taxon>
        <taxon>Neoptera</taxon>
        <taxon>Endopterygota</taxon>
        <taxon>Lepidoptera</taxon>
        <taxon>Glossata</taxon>
        <taxon>Ditrysia</taxon>
        <taxon>Noctuoidea</taxon>
        <taxon>Noctuidae</taxon>
        <taxon>Amphipyrinae</taxon>
        <taxon>Spodoptera</taxon>
    </lineage>
</organism>
<feature type="transmembrane region" description="Helical" evidence="1">
    <location>
        <begin position="174"/>
        <end position="192"/>
    </location>
</feature>
<reference evidence="2" key="1">
    <citation type="submission" date="2022-02" db="EMBL/GenBank/DDBJ databases">
        <authorList>
            <person name="King R."/>
        </authorList>
    </citation>
    <scope>NUCLEOTIDE SEQUENCE</scope>
</reference>
<keyword evidence="1" id="KW-0472">Membrane</keyword>
<gene>
    <name evidence="2" type="ORF">SPLIT_LOCUS5930</name>
</gene>
<evidence type="ECO:0000313" key="3">
    <source>
        <dbReference type="Proteomes" id="UP001153321"/>
    </source>
</evidence>
<keyword evidence="1" id="KW-1133">Transmembrane helix</keyword>
<evidence type="ECO:0008006" key="4">
    <source>
        <dbReference type="Google" id="ProtNLM"/>
    </source>
</evidence>
<protein>
    <recommendedName>
        <fullName evidence="4">Gustatory receptor</fullName>
    </recommendedName>
</protein>
<evidence type="ECO:0000256" key="1">
    <source>
        <dbReference type="SAM" id="Phobius"/>
    </source>
</evidence>
<dbReference type="Proteomes" id="UP001153321">
    <property type="component" value="Chromosome 21"/>
</dbReference>
<proteinExistence type="predicted"/>
<keyword evidence="1" id="KW-0812">Transmembrane</keyword>
<sequence length="386" mass="45496">MSTFFERKFSLDRISINRVDKEVQTMLLPLNLMQYITYSPKYCIKNNYIFPNNLLTYCLSLTATIFIIVSYITSHHLSIISGTKENVGFLDYLSFYDSAFNSIGFTLIFVIQIMQSKNSVMFVLMFQKVHRVLNNEINTNQTVFVIWTVVILTSLFFPCYFTAYCILANFPFRFLIATFFLAVFDFNIVYATEVIKLLTNKVDLWNNHVVRGEELEDRHGGDYYEKLFQTYDEILECYDIHNTCFRTFIMFYIVEVFNHSLVYVEEALTVIQYGSKYYESTTQITWVTILIFIWLLKNFLLLTNMIHQYEKFYIAVGNVQDTCTLILRTTNSDAEKRLCKNMLRLHRASFSKMSLYGMFHVDAALQQGLMMLLTEYTVVLLQFTFL</sequence>
<evidence type="ECO:0000313" key="2">
    <source>
        <dbReference type="EMBL" id="CAH1640574.1"/>
    </source>
</evidence>
<feature type="transmembrane region" description="Helical" evidence="1">
    <location>
        <begin position="284"/>
        <end position="302"/>
    </location>
</feature>
<feature type="transmembrane region" description="Helical" evidence="1">
    <location>
        <begin position="144"/>
        <end position="167"/>
    </location>
</feature>
<accession>A0A9P0N3V7</accession>
<dbReference type="EMBL" id="LR824552">
    <property type="protein sequence ID" value="CAH1640574.1"/>
    <property type="molecule type" value="Genomic_DNA"/>
</dbReference>
<dbReference type="AlphaFoldDB" id="A0A9P0N3V7"/>
<keyword evidence="3" id="KW-1185">Reference proteome</keyword>
<feature type="transmembrane region" description="Helical" evidence="1">
    <location>
        <begin position="93"/>
        <end position="114"/>
    </location>
</feature>